<dbReference type="InterPro" id="IPR000651">
    <property type="entry name" value="Ras-like_Gua-exchang_fac_N"/>
</dbReference>
<keyword evidence="1 2" id="KW-0344">Guanine-nucleotide releasing factor</keyword>
<dbReference type="InParanoid" id="A0A316V891"/>
<dbReference type="GO" id="GO:0007265">
    <property type="term" value="P:Ras protein signal transduction"/>
    <property type="evidence" value="ECO:0007669"/>
    <property type="project" value="TreeGrafter"/>
</dbReference>
<dbReference type="SUPFAM" id="SSF52540">
    <property type="entry name" value="P-loop containing nucleoside triphosphate hydrolases"/>
    <property type="match status" value="1"/>
</dbReference>
<reference evidence="6 7" key="1">
    <citation type="journal article" date="2018" name="Mol. Biol. Evol.">
        <title>Broad Genomic Sampling Reveals a Smut Pathogenic Ancestry of the Fungal Clade Ustilaginomycotina.</title>
        <authorList>
            <person name="Kijpornyongpan T."/>
            <person name="Mondo S.J."/>
            <person name="Barry K."/>
            <person name="Sandor L."/>
            <person name="Lee J."/>
            <person name="Lipzen A."/>
            <person name="Pangilinan J."/>
            <person name="LaButti K."/>
            <person name="Hainaut M."/>
            <person name="Henrissat B."/>
            <person name="Grigoriev I.V."/>
            <person name="Spatafora J.W."/>
            <person name="Aime M.C."/>
        </authorList>
    </citation>
    <scope>NUCLEOTIDE SEQUENCE [LARGE SCALE GENOMIC DNA]</scope>
    <source>
        <strain evidence="6 7">MCA 3882</strain>
    </source>
</reference>
<feature type="region of interest" description="Disordered" evidence="3">
    <location>
        <begin position="925"/>
        <end position="1059"/>
    </location>
</feature>
<dbReference type="Pfam" id="PF00617">
    <property type="entry name" value="RasGEF"/>
    <property type="match status" value="1"/>
</dbReference>
<dbReference type="Proteomes" id="UP000245771">
    <property type="component" value="Unassembled WGS sequence"/>
</dbReference>
<dbReference type="CDD" id="cd00155">
    <property type="entry name" value="RasGEF"/>
    <property type="match status" value="1"/>
</dbReference>
<feature type="region of interest" description="Disordered" evidence="3">
    <location>
        <begin position="293"/>
        <end position="383"/>
    </location>
</feature>
<feature type="compositionally biased region" description="Low complexity" evidence="3">
    <location>
        <begin position="413"/>
        <end position="427"/>
    </location>
</feature>
<evidence type="ECO:0000313" key="7">
    <source>
        <dbReference type="Proteomes" id="UP000245771"/>
    </source>
</evidence>
<feature type="compositionally biased region" description="Basic residues" evidence="3">
    <location>
        <begin position="109"/>
        <end position="129"/>
    </location>
</feature>
<dbReference type="STRING" id="1280837.A0A316V891"/>
<feature type="compositionally biased region" description="Basic and acidic residues" evidence="3">
    <location>
        <begin position="98"/>
        <end position="108"/>
    </location>
</feature>
<feature type="compositionally biased region" description="Acidic residues" evidence="3">
    <location>
        <begin position="143"/>
        <end position="153"/>
    </location>
</feature>
<keyword evidence="7" id="KW-1185">Reference proteome</keyword>
<dbReference type="EMBL" id="KZ819604">
    <property type="protein sequence ID" value="PWN33248.1"/>
    <property type="molecule type" value="Genomic_DNA"/>
</dbReference>
<accession>A0A316V891</accession>
<gene>
    <name evidence="6" type="ORF">FA14DRAFT_59804</name>
</gene>
<feature type="compositionally biased region" description="Polar residues" evidence="3">
    <location>
        <begin position="17"/>
        <end position="48"/>
    </location>
</feature>
<feature type="domain" description="Ras-GEF" evidence="4">
    <location>
        <begin position="1085"/>
        <end position="1318"/>
    </location>
</feature>
<feature type="domain" description="N-terminal Ras-GEF" evidence="5">
    <location>
        <begin position="789"/>
        <end position="916"/>
    </location>
</feature>
<feature type="compositionally biased region" description="Pro residues" evidence="3">
    <location>
        <begin position="329"/>
        <end position="340"/>
    </location>
</feature>
<dbReference type="GO" id="GO:0005085">
    <property type="term" value="F:guanyl-nucleotide exchange factor activity"/>
    <property type="evidence" value="ECO:0007669"/>
    <property type="project" value="UniProtKB-KW"/>
</dbReference>
<feature type="compositionally biased region" description="Polar residues" evidence="3">
    <location>
        <begin position="978"/>
        <end position="1003"/>
    </location>
</feature>
<evidence type="ECO:0000256" key="1">
    <source>
        <dbReference type="ARBA" id="ARBA00022658"/>
    </source>
</evidence>
<name>A0A316V891_9BASI</name>
<feature type="compositionally biased region" description="Low complexity" evidence="3">
    <location>
        <begin position="181"/>
        <end position="200"/>
    </location>
</feature>
<dbReference type="InterPro" id="IPR023578">
    <property type="entry name" value="Ras_GEF_dom_sf"/>
</dbReference>
<dbReference type="PROSITE" id="PS50212">
    <property type="entry name" value="RASGEF_NTER"/>
    <property type="match status" value="1"/>
</dbReference>
<sequence>MASPVVAGLDEEIAQMEASQQRTNGDNSAASTSSAQAGPSWSANNQNDWVKHESFVHKLESLLQDDDEREDGQGKEEVDGILHATSSGEEEGEDDEEMARVGTDDAHQKALRRRRKLLKLKQRYARRKSLPPSSSSSLPMHDEEQEQLNEADEVLTTAAALEWAASNASPTLPDADDQKGSTSRSTSPSAPPSTTTSAEAGTEEDEDFYDAQAGPSTSPSLHIHSHVRKMNLEDDDADHQQNEMSWLQMSPRPNATASSATLRQDAMEGAIGSQDGSDNQLHHQASTATLLGIAEDGDSVNAPTGESSRRSSLAKHDPYSRRRSSVLPPAAPHPTAPLPSTPSSSSNPISPVTLGPNGTIRGGRPRGATVGAVPGAHGNVRPRVRPRSLLSNELLLAGNDISISSVSPKFNLSSSTSSESSAMRTSSILPSLPTEEGLHSATLTSTPSSSAASIGSSSAIGDAGGSKTSLPAVESRSRSGSGTGLLQHIQSRPRSQANFVIAVVGHKGSGKSTVIRKGLRQFGLSKPTVVSDRITSHSTICIVDQKERTIEVLEMDASVLLNGPSKRFAWPRSLPYIDAAILCYDASQISSFRGMSELLENFAMNQLSTVMLACKSEISPKAVDPYYASDMASVYNVGLAECSVQSEEGKKRMRDCFSYLVKEVAKGRATMRMSETGSISAPATRTATSPLAAQSMSMSGSKDSGSMSMVSPDAVLQPSSDSGHTGSRSPSSSTAAPSINMRDRQSIMSRKRFDRKMSDVTIGSIEAGSEEDGGAFQQSIDRAQLGLQSAKSVGGYVSIEELWDKLFFSAVSGNDERFLHMFMTFFRGFARPIDLLNQIVVRFDALARGEKSDGVMIRYSLMKLTTMLGDWMQEYPGDLSDPETFSILVDFYDRLLVHPATTHIAAPMQPLLDVVRSAPDLDAIWSKDQDNDKPRSVAADVPPVKPYDTRTRAPSTSSNSAAAVAISRLQEVGRGASETHTTANSDITTAASSVASHGQSESLKGNRRRSTSDVTTISSEGHKSANSSAAMSNSTGAGGMSGNGSSQYLGNSGQLPPIGAPKGPVSVQMQKAILRNTSNMLFEIRDEDIAHELTRIEWDLFCTIGPRDLLRHILVSRSLRAPNSSVAQSIAHFNYISAWVCSLVLVQSKAKQRAKMLEKFMEVATILRRTNNYNTLHAILAGLGNASIHRLKNTRELLNGKKVMKQYQSLTRLMGSERSFAAYRLALENSEGRTIPYLGVHLQDILSTSDGNPSKRASDGMIHWRKFNLMYDAVMAIVRCQQYQMSLRENTTLAQMIVDLPVWDEEAQYQRSLQVEQRQSSAVSGSTGSRIIKQLLKTNT</sequence>
<dbReference type="Gene3D" id="1.10.840.10">
    <property type="entry name" value="Ras guanine-nucleotide exchange factors catalytic domain"/>
    <property type="match status" value="1"/>
</dbReference>
<evidence type="ECO:0000259" key="4">
    <source>
        <dbReference type="PROSITE" id="PS50009"/>
    </source>
</evidence>
<feature type="compositionally biased region" description="Low complexity" evidence="3">
    <location>
        <begin position="695"/>
        <end position="711"/>
    </location>
</feature>
<dbReference type="PANTHER" id="PTHR23113:SF348">
    <property type="entry name" value="GUANYL-NUCLEOTIDE EXCHANGE FACTOR RASGEF, PUTATIVE (AFU_ORTHOLOGUE AFUA_1G04700)-RELATED"/>
    <property type="match status" value="1"/>
</dbReference>
<evidence type="ECO:0000256" key="2">
    <source>
        <dbReference type="PROSITE-ProRule" id="PRU00168"/>
    </source>
</evidence>
<dbReference type="Gene3D" id="1.20.870.10">
    <property type="entry name" value="Son of sevenless (SoS) protein Chain: S domain 1"/>
    <property type="match status" value="1"/>
</dbReference>
<proteinExistence type="predicted"/>
<dbReference type="Gene3D" id="3.40.50.300">
    <property type="entry name" value="P-loop containing nucleotide triphosphate hydrolases"/>
    <property type="match status" value="1"/>
</dbReference>
<feature type="compositionally biased region" description="Basic and acidic residues" evidence="3">
    <location>
        <begin position="925"/>
        <end position="935"/>
    </location>
</feature>
<feature type="compositionally biased region" description="Low complexity" evidence="3">
    <location>
        <begin position="1024"/>
        <end position="1035"/>
    </location>
</feature>
<feature type="region of interest" description="Disordered" evidence="3">
    <location>
        <begin position="671"/>
        <end position="750"/>
    </location>
</feature>
<evidence type="ECO:0000259" key="5">
    <source>
        <dbReference type="PROSITE" id="PS50212"/>
    </source>
</evidence>
<dbReference type="RefSeq" id="XP_025353550.1">
    <property type="nucleotide sequence ID" value="XM_025502544.1"/>
</dbReference>
<feature type="compositionally biased region" description="Low complexity" evidence="3">
    <location>
        <begin position="719"/>
        <end position="738"/>
    </location>
</feature>
<dbReference type="GO" id="GO:0005886">
    <property type="term" value="C:plasma membrane"/>
    <property type="evidence" value="ECO:0007669"/>
    <property type="project" value="TreeGrafter"/>
</dbReference>
<dbReference type="PANTHER" id="PTHR23113">
    <property type="entry name" value="GUANINE NUCLEOTIDE EXCHANGE FACTOR"/>
    <property type="match status" value="1"/>
</dbReference>
<dbReference type="OrthoDB" id="28357at2759"/>
<feature type="compositionally biased region" description="Polar residues" evidence="3">
    <location>
        <begin position="952"/>
        <end position="961"/>
    </location>
</feature>
<dbReference type="PROSITE" id="PS50009">
    <property type="entry name" value="RASGEF_CAT"/>
    <property type="match status" value="1"/>
</dbReference>
<protein>
    <submittedName>
        <fullName evidence="6">Ras GEF</fullName>
    </submittedName>
</protein>
<feature type="compositionally biased region" description="Polar residues" evidence="3">
    <location>
        <begin position="242"/>
        <end position="262"/>
    </location>
</feature>
<organism evidence="6 7">
    <name type="scientific">Meira miltonrushii</name>
    <dbReference type="NCBI Taxonomy" id="1280837"/>
    <lineage>
        <taxon>Eukaryota</taxon>
        <taxon>Fungi</taxon>
        <taxon>Dikarya</taxon>
        <taxon>Basidiomycota</taxon>
        <taxon>Ustilaginomycotina</taxon>
        <taxon>Exobasidiomycetes</taxon>
        <taxon>Exobasidiales</taxon>
        <taxon>Brachybasidiaceae</taxon>
        <taxon>Meira</taxon>
    </lineage>
</organism>
<feature type="region of interest" description="Disordered" evidence="3">
    <location>
        <begin position="1"/>
        <end position="49"/>
    </location>
</feature>
<feature type="compositionally biased region" description="Low complexity" evidence="3">
    <location>
        <begin position="130"/>
        <end position="139"/>
    </location>
</feature>
<feature type="compositionally biased region" description="Low complexity" evidence="3">
    <location>
        <begin position="448"/>
        <end position="461"/>
    </location>
</feature>
<feature type="compositionally biased region" description="Basic and acidic residues" evidence="3">
    <location>
        <begin position="71"/>
        <end position="80"/>
    </location>
</feature>
<feature type="compositionally biased region" description="Low complexity" evidence="3">
    <location>
        <begin position="341"/>
        <end position="354"/>
    </location>
</feature>
<feature type="compositionally biased region" description="Low complexity" evidence="3">
    <location>
        <begin position="158"/>
        <end position="168"/>
    </location>
</feature>
<dbReference type="GeneID" id="37024325"/>
<feature type="region of interest" description="Disordered" evidence="3">
    <location>
        <begin position="61"/>
        <end position="281"/>
    </location>
</feature>
<evidence type="ECO:0000256" key="3">
    <source>
        <dbReference type="SAM" id="MobiDB-lite"/>
    </source>
</evidence>
<feature type="region of interest" description="Disordered" evidence="3">
    <location>
        <begin position="406"/>
        <end position="491"/>
    </location>
</feature>
<dbReference type="InterPro" id="IPR001895">
    <property type="entry name" value="RASGEF_cat_dom"/>
</dbReference>
<dbReference type="InterPro" id="IPR008937">
    <property type="entry name" value="Ras-like_GEF"/>
</dbReference>
<dbReference type="InterPro" id="IPR027417">
    <property type="entry name" value="P-loop_NTPase"/>
</dbReference>
<feature type="compositionally biased region" description="Acidic residues" evidence="3">
    <location>
        <begin position="88"/>
        <end position="97"/>
    </location>
</feature>
<dbReference type="SUPFAM" id="SSF48366">
    <property type="entry name" value="Ras GEF"/>
    <property type="match status" value="1"/>
</dbReference>
<dbReference type="InterPro" id="IPR036964">
    <property type="entry name" value="RASGEF_cat_dom_sf"/>
</dbReference>
<dbReference type="SMART" id="SM00147">
    <property type="entry name" value="RasGEF"/>
    <property type="match status" value="1"/>
</dbReference>
<feature type="compositionally biased region" description="Polar residues" evidence="3">
    <location>
        <begin position="673"/>
        <end position="694"/>
    </location>
</feature>
<evidence type="ECO:0000313" key="6">
    <source>
        <dbReference type="EMBL" id="PWN33248.1"/>
    </source>
</evidence>